<comment type="caution">
    <text evidence="8">The sequence shown here is derived from an EMBL/GenBank/DDBJ whole genome shotgun (WGS) entry which is preliminary data.</text>
</comment>
<dbReference type="Pfam" id="PF02065">
    <property type="entry name" value="Melibiase"/>
    <property type="match status" value="1"/>
</dbReference>
<gene>
    <name evidence="8" type="ORF">ACFSDA_16495</name>
</gene>
<keyword evidence="4 5" id="KW-0326">Glycosidase</keyword>
<organism evidence="8 9">
    <name type="scientific">Brachybacterium rhamnosum</name>
    <dbReference type="NCBI Taxonomy" id="173361"/>
    <lineage>
        <taxon>Bacteria</taxon>
        <taxon>Bacillati</taxon>
        <taxon>Actinomycetota</taxon>
        <taxon>Actinomycetes</taxon>
        <taxon>Micrococcales</taxon>
        <taxon>Dermabacteraceae</taxon>
        <taxon>Brachybacterium</taxon>
    </lineage>
</organism>
<dbReference type="InterPro" id="IPR002252">
    <property type="entry name" value="Glyco_hydro_36"/>
</dbReference>
<dbReference type="InterPro" id="IPR038417">
    <property type="entry name" value="Alpga-gal_N_sf"/>
</dbReference>
<proteinExistence type="inferred from homology"/>
<dbReference type="CDD" id="cd14791">
    <property type="entry name" value="GH36"/>
    <property type="match status" value="1"/>
</dbReference>
<dbReference type="EC" id="3.2.1.22" evidence="2 5"/>
<accession>A0ABW4Q2L1</accession>
<name>A0ABW4Q2L1_9MICO</name>
<dbReference type="InterPro" id="IPR000111">
    <property type="entry name" value="Glyco_hydro_27/36_CS"/>
</dbReference>
<evidence type="ECO:0000256" key="5">
    <source>
        <dbReference type="PIRNR" id="PIRNR005536"/>
    </source>
</evidence>
<reference evidence="9" key="1">
    <citation type="journal article" date="2019" name="Int. J. Syst. Evol. Microbiol.">
        <title>The Global Catalogue of Microorganisms (GCM) 10K type strain sequencing project: providing services to taxonomists for standard genome sequencing and annotation.</title>
        <authorList>
            <consortium name="The Broad Institute Genomics Platform"/>
            <consortium name="The Broad Institute Genome Sequencing Center for Infectious Disease"/>
            <person name="Wu L."/>
            <person name="Ma J."/>
        </authorList>
    </citation>
    <scope>NUCLEOTIDE SEQUENCE [LARGE SCALE GENOMIC DNA]</scope>
    <source>
        <strain evidence="9">JCM 11650</strain>
    </source>
</reference>
<evidence type="ECO:0000256" key="4">
    <source>
        <dbReference type="ARBA" id="ARBA00023295"/>
    </source>
</evidence>
<dbReference type="PANTHER" id="PTHR43053:SF3">
    <property type="entry name" value="ALPHA-GALACTOSIDASE C-RELATED"/>
    <property type="match status" value="1"/>
</dbReference>
<comment type="catalytic activity">
    <reaction evidence="1 5">
        <text>Hydrolysis of terminal, non-reducing alpha-D-galactose residues in alpha-D-galactosides, including galactose oligosaccharides, galactomannans and galactolipids.</text>
        <dbReference type="EC" id="3.2.1.22"/>
    </reaction>
</comment>
<dbReference type="Proteomes" id="UP001597280">
    <property type="component" value="Unassembled WGS sequence"/>
</dbReference>
<dbReference type="RefSeq" id="WP_343906473.1">
    <property type="nucleotide sequence ID" value="NZ_BAAAIS010000006.1"/>
</dbReference>
<feature type="region of interest" description="Disordered" evidence="6">
    <location>
        <begin position="77"/>
        <end position="96"/>
    </location>
</feature>
<feature type="domain" description="Glycosyl hydrolase family 36 N-terminal" evidence="7">
    <location>
        <begin position="29"/>
        <end position="278"/>
    </location>
</feature>
<dbReference type="PROSITE" id="PS00512">
    <property type="entry name" value="ALPHA_GALACTOSIDASE"/>
    <property type="match status" value="1"/>
</dbReference>
<evidence type="ECO:0000313" key="8">
    <source>
        <dbReference type="EMBL" id="MFD1836660.1"/>
    </source>
</evidence>
<dbReference type="PANTHER" id="PTHR43053">
    <property type="entry name" value="GLYCOSIDASE FAMILY 31"/>
    <property type="match status" value="1"/>
</dbReference>
<dbReference type="GO" id="GO:0004557">
    <property type="term" value="F:alpha-galactosidase activity"/>
    <property type="evidence" value="ECO:0007669"/>
    <property type="project" value="UniProtKB-EC"/>
</dbReference>
<evidence type="ECO:0000256" key="2">
    <source>
        <dbReference type="ARBA" id="ARBA00012755"/>
    </source>
</evidence>
<evidence type="ECO:0000256" key="1">
    <source>
        <dbReference type="ARBA" id="ARBA00001255"/>
    </source>
</evidence>
<evidence type="ECO:0000256" key="3">
    <source>
        <dbReference type="ARBA" id="ARBA00022801"/>
    </source>
</evidence>
<protein>
    <recommendedName>
        <fullName evidence="2 5">Alpha-galactosidase</fullName>
        <ecNumber evidence="2 5">3.2.1.22</ecNumber>
    </recommendedName>
</protein>
<dbReference type="EMBL" id="JBHUFL010000011">
    <property type="protein sequence ID" value="MFD1836660.1"/>
    <property type="molecule type" value="Genomic_DNA"/>
</dbReference>
<dbReference type="Gene3D" id="2.70.98.60">
    <property type="entry name" value="alpha-galactosidase from lactobacil brevis"/>
    <property type="match status" value="1"/>
</dbReference>
<evidence type="ECO:0000313" key="9">
    <source>
        <dbReference type="Proteomes" id="UP001597280"/>
    </source>
</evidence>
<dbReference type="PIRSF" id="PIRSF005536">
    <property type="entry name" value="Agal"/>
    <property type="match status" value="1"/>
</dbReference>
<dbReference type="Pfam" id="PF16875">
    <property type="entry name" value="Glyco_hydro_36N"/>
    <property type="match status" value="1"/>
</dbReference>
<dbReference type="SUPFAM" id="SSF51445">
    <property type="entry name" value="(Trans)glycosidases"/>
    <property type="match status" value="1"/>
</dbReference>
<evidence type="ECO:0000259" key="7">
    <source>
        <dbReference type="Pfam" id="PF16875"/>
    </source>
</evidence>
<dbReference type="InterPro" id="IPR017853">
    <property type="entry name" value="GH"/>
</dbReference>
<comment type="similarity">
    <text evidence="5">Belongs to the glycosyl hydrolase.</text>
</comment>
<keyword evidence="3 5" id="KW-0378">Hydrolase</keyword>
<dbReference type="InterPro" id="IPR013785">
    <property type="entry name" value="Aldolase_TIM"/>
</dbReference>
<dbReference type="InterPro" id="IPR050985">
    <property type="entry name" value="Alpha-glycosidase_related"/>
</dbReference>
<dbReference type="PRINTS" id="PR00743">
    <property type="entry name" value="GLHYDRLASE36"/>
</dbReference>
<dbReference type="InterPro" id="IPR031704">
    <property type="entry name" value="Glyco_hydro_36_N"/>
</dbReference>
<dbReference type="Gene3D" id="3.20.20.70">
    <property type="entry name" value="Aldolase class I"/>
    <property type="match status" value="1"/>
</dbReference>
<keyword evidence="9" id="KW-1185">Reference proteome</keyword>
<sequence length="760" mass="82003">MPTDPTTRRLHLRAAGVSLVLDTTGGRVPAILHWGADLGPLTGTDLATLLAAVTPAISSNGPDVPLRTGILPQSADGWLGRPGLTGSRDDGSGTAPRLTVTGVRITEQGTERTLPAGEGTDLETGPALVMLDLADELLGLAVRLDVELLPSGLVRVRAEVTNTGDTAYTVHQLTPALPVPLDADELLDFGGRWTKERTPQRRAMVTGTHLRENRRGRTGADAAHLLHLGTSGFDFATGEIWAVHTAFSGNHTHHAERLSAGVQVIGGGELLLPGEGRLAPGAAIASPWLYGAHSAAGLDTIARRFHAHLRDRETHGGLPYPGTDRPVTLNVWEAVYFDHDLSVLSELADRAAELGVERFVLDDGWFGSRRDDTSGLGDWTVSEEAWPGGLAPLVERVTGHGMQFGLWFEPEMINEDSDLARAHPEWIMAPGPDRMPLPARHQQVLNLTIPEAWQHVHDAIDALLTEHDIAYIKWDHNRDLVEAATRATGAAAVHEQTLAVYRLWDSLKAAHPGLEIESCSSGGARVDLGILERADRIWVSDCIDPLERATMNRWTSQLVPLELMGSHIASGGSHTTGRLHSLSFRAASAILGHLGIEWDLRRATEEELAELRTWIALYKEQRELLFTGDLVRADRGQDAVWITGVLSPERDRALYTVTAVGTPDIAPVGALRLPGLDPRRRYRVRPLVLGPQPTGYVWPAWAREGADPATDAKGAGYGPPALVDHLDVPGAVLLRTGLAAPVMAPETAFLLEVTALADRP</sequence>
<evidence type="ECO:0000256" key="6">
    <source>
        <dbReference type="SAM" id="MobiDB-lite"/>
    </source>
</evidence>